<organism evidence="2 3">
    <name type="scientific">Trichoderma simmonsii</name>
    <dbReference type="NCBI Taxonomy" id="1491479"/>
    <lineage>
        <taxon>Eukaryota</taxon>
        <taxon>Fungi</taxon>
        <taxon>Dikarya</taxon>
        <taxon>Ascomycota</taxon>
        <taxon>Pezizomycotina</taxon>
        <taxon>Sordariomycetes</taxon>
        <taxon>Hypocreomycetidae</taxon>
        <taxon>Hypocreales</taxon>
        <taxon>Hypocreaceae</taxon>
        <taxon>Trichoderma</taxon>
    </lineage>
</organism>
<dbReference type="AlphaFoldDB" id="A0A8G0L1Z8"/>
<proteinExistence type="predicted"/>
<dbReference type="Proteomes" id="UP000826661">
    <property type="component" value="Chromosome I"/>
</dbReference>
<feature type="domain" description="DUF6546" evidence="1">
    <location>
        <begin position="316"/>
        <end position="547"/>
    </location>
</feature>
<dbReference type="EMBL" id="CP075864">
    <property type="protein sequence ID" value="QYS94312.1"/>
    <property type="molecule type" value="Genomic_DNA"/>
</dbReference>
<gene>
    <name evidence="2" type="ORF">H0G86_001649</name>
</gene>
<evidence type="ECO:0000313" key="2">
    <source>
        <dbReference type="EMBL" id="QYS94312.1"/>
    </source>
</evidence>
<sequence>MATWYSLPIEIQTMILKLLQSHSDSGTTSSYAAVSKEWQLYFERYNFRRWILHQSCIPEFGRIVRHHRKGMVKHVWLRVELAPYFCPACEWPERPFEVLDNNQTFTAALYRLLEVLGTWKKSGQYGVSNGGLVLELSAYSPSDSEHFFKYPLGKDDYPHKYDETCMVDDSVKAGASDNLPEDHTSENNTSHRTFNTPYIRVTPGTCRLFGSLLKLDYGKFDTPKANRRLPGVSVVKALLHRRRYPRSFHPDTLLNIFESLHGLESIVLEPCIRDYPCPDKNVQRSFDVFLRHIGSLKRLSIYGDHLHVGTNGFNPYKIMPSLGWTLTDESHLFEHLSIAFLADAKDFFRDFSPGYAPKSVDKSRSGVQRALLSHLSSSQRRALGKPRKSPDFERRLAKEFKRINGRQRIPPSIYKPTWPNLESIALTSSLLDVAVDSKSINNLLRAAAGAALEMPKLQTMEMFSQRAMSVFVFQYCRSLDGMPTITISSSWSHPLEPEVVSAWDRVGHKHEDTGHKIAVIRKRLKRFFFKNHGSVVYTLKLQDLILHPVSLCQFISEFGWEDTFAGAFWPQP</sequence>
<evidence type="ECO:0000313" key="3">
    <source>
        <dbReference type="Proteomes" id="UP000826661"/>
    </source>
</evidence>
<evidence type="ECO:0000259" key="1">
    <source>
        <dbReference type="Pfam" id="PF20183"/>
    </source>
</evidence>
<name>A0A8G0L1Z8_9HYPO</name>
<dbReference type="InterPro" id="IPR046676">
    <property type="entry name" value="DUF6546"/>
</dbReference>
<dbReference type="Pfam" id="PF20183">
    <property type="entry name" value="DUF6546"/>
    <property type="match status" value="1"/>
</dbReference>
<protein>
    <recommendedName>
        <fullName evidence="1">DUF6546 domain-containing protein</fullName>
    </recommendedName>
</protein>
<keyword evidence="3" id="KW-1185">Reference proteome</keyword>
<reference evidence="2 3" key="1">
    <citation type="journal article" date="2021" name="BMC Genomics">
        <title>Telomere-to-telomere genome assembly of asparaginase-producing Trichoderma simmonsii.</title>
        <authorList>
            <person name="Chung D."/>
            <person name="Kwon Y.M."/>
            <person name="Yang Y."/>
        </authorList>
    </citation>
    <scope>NUCLEOTIDE SEQUENCE [LARGE SCALE GENOMIC DNA]</scope>
    <source>
        <strain evidence="2 3">GH-Sj1</strain>
    </source>
</reference>
<accession>A0A8G0L1Z8</accession>